<evidence type="ECO:0000313" key="1">
    <source>
        <dbReference type="EMBL" id="MDH1340563.1"/>
    </source>
</evidence>
<organism evidence="1 2">
    <name type="scientific">Ectopseudomonas oleovorans</name>
    <name type="common">Pseudomonas oleovorans</name>
    <dbReference type="NCBI Taxonomy" id="301"/>
    <lineage>
        <taxon>Bacteria</taxon>
        <taxon>Pseudomonadati</taxon>
        <taxon>Pseudomonadota</taxon>
        <taxon>Gammaproteobacteria</taxon>
        <taxon>Pseudomonadales</taxon>
        <taxon>Pseudomonadaceae</taxon>
        <taxon>Ectopseudomonas</taxon>
    </lineage>
</organism>
<dbReference type="Proteomes" id="UP001161697">
    <property type="component" value="Unassembled WGS sequence"/>
</dbReference>
<proteinExistence type="predicted"/>
<protein>
    <submittedName>
        <fullName evidence="1">DUF2833 domain-containing protein</fullName>
    </submittedName>
</protein>
<sequence length="153" mass="17566">MRIYKANWLHLYMAALALADSDREEMDRLEAGRDPINVLTASSGDPTVHHISDDSGRVLAVGGHQNGVIWFVHTKHTEALSHIGKRRMLRLLARHLIHIKREAHRARPADQFHFTNVVSVDNQAHIKLLEHLGAVWWGDEVTINGHQFRQFFF</sequence>
<dbReference type="RefSeq" id="WP_279534636.1">
    <property type="nucleotide sequence ID" value="NZ_CP104579.1"/>
</dbReference>
<gene>
    <name evidence="1" type="ORF">N5J11_15275</name>
</gene>
<dbReference type="Pfam" id="PF11090">
    <property type="entry name" value="Phage_T7_Gp13"/>
    <property type="match status" value="1"/>
</dbReference>
<evidence type="ECO:0000313" key="2">
    <source>
        <dbReference type="Proteomes" id="UP001161697"/>
    </source>
</evidence>
<dbReference type="InterPro" id="IPR020335">
    <property type="entry name" value="Phage_T7_Gp13"/>
</dbReference>
<dbReference type="EMBL" id="JAOCJE010000001">
    <property type="protein sequence ID" value="MDH1340563.1"/>
    <property type="molecule type" value="Genomic_DNA"/>
</dbReference>
<dbReference type="AlphaFoldDB" id="A0AA42U0M0"/>
<comment type="caution">
    <text evidence="1">The sequence shown here is derived from an EMBL/GenBank/DDBJ whole genome shotgun (WGS) entry which is preliminary data.</text>
</comment>
<accession>A0AA42U0M0</accession>
<reference evidence="1" key="1">
    <citation type="submission" date="2022-09" db="EMBL/GenBank/DDBJ databases">
        <title>Intensive care unit water sources are persistently colonized with multi-drug resistant bacteria and are the site of extensive horizontal gene transfer of antibiotic resistance genes.</title>
        <authorList>
            <person name="Diorio-Toth L."/>
        </authorList>
    </citation>
    <scope>NUCLEOTIDE SEQUENCE</scope>
    <source>
        <strain evidence="1">GD03704</strain>
    </source>
</reference>
<name>A0AA42U0M0_ECTOL</name>